<gene>
    <name evidence="10" type="ORF">Q6348_09500</name>
</gene>
<organism evidence="10 11">
    <name type="scientific">Actinotalea lenta</name>
    <dbReference type="NCBI Taxonomy" id="3064654"/>
    <lineage>
        <taxon>Bacteria</taxon>
        <taxon>Bacillati</taxon>
        <taxon>Actinomycetota</taxon>
        <taxon>Actinomycetes</taxon>
        <taxon>Micrococcales</taxon>
        <taxon>Cellulomonadaceae</taxon>
        <taxon>Actinotalea</taxon>
    </lineage>
</organism>
<dbReference type="EMBL" id="JAUQYP010000001">
    <property type="protein sequence ID" value="MDO8107429.1"/>
    <property type="molecule type" value="Genomic_DNA"/>
</dbReference>
<feature type="domain" description="Cell division protein FtsQ/DivIB C-terminal" evidence="8">
    <location>
        <begin position="165"/>
        <end position="254"/>
    </location>
</feature>
<keyword evidence="5" id="KW-0131">Cell cycle</keyword>
<dbReference type="InterPro" id="IPR050487">
    <property type="entry name" value="FtsQ_DivIB"/>
</dbReference>
<dbReference type="Proteomes" id="UP001232536">
    <property type="component" value="Unassembled WGS sequence"/>
</dbReference>
<evidence type="ECO:0000259" key="8">
    <source>
        <dbReference type="Pfam" id="PF03799"/>
    </source>
</evidence>
<feature type="domain" description="POTRA" evidence="9">
    <location>
        <begin position="91"/>
        <end position="154"/>
    </location>
</feature>
<evidence type="ECO:0000256" key="1">
    <source>
        <dbReference type="ARBA" id="ARBA00022475"/>
    </source>
</evidence>
<evidence type="ECO:0000313" key="11">
    <source>
        <dbReference type="Proteomes" id="UP001232536"/>
    </source>
</evidence>
<dbReference type="Pfam" id="PF03799">
    <property type="entry name" value="FtsQ_DivIB_C"/>
    <property type="match status" value="1"/>
</dbReference>
<dbReference type="InterPro" id="IPR005548">
    <property type="entry name" value="Cell_div_FtsQ/DivIB_C"/>
</dbReference>
<evidence type="ECO:0000256" key="7">
    <source>
        <dbReference type="SAM" id="Phobius"/>
    </source>
</evidence>
<dbReference type="PANTHER" id="PTHR37820">
    <property type="entry name" value="CELL DIVISION PROTEIN DIVIB"/>
    <property type="match status" value="1"/>
</dbReference>
<keyword evidence="1" id="KW-1003">Cell membrane</keyword>
<protein>
    <submittedName>
        <fullName evidence="10">Cell division protein FtsQ/DivIB</fullName>
    </submittedName>
</protein>
<dbReference type="PANTHER" id="PTHR37820:SF1">
    <property type="entry name" value="CELL DIVISION PROTEIN FTSQ"/>
    <property type="match status" value="1"/>
</dbReference>
<dbReference type="Pfam" id="PF08478">
    <property type="entry name" value="POTRA_1"/>
    <property type="match status" value="1"/>
</dbReference>
<evidence type="ECO:0000313" key="10">
    <source>
        <dbReference type="EMBL" id="MDO8107429.1"/>
    </source>
</evidence>
<dbReference type="RefSeq" id="WP_304601053.1">
    <property type="nucleotide sequence ID" value="NZ_JAUQYP010000001.1"/>
</dbReference>
<keyword evidence="11" id="KW-1185">Reference proteome</keyword>
<evidence type="ECO:0000256" key="3">
    <source>
        <dbReference type="ARBA" id="ARBA00022692"/>
    </source>
</evidence>
<keyword evidence="7" id="KW-0472">Membrane</keyword>
<dbReference type="Gene3D" id="3.10.20.310">
    <property type="entry name" value="membrane protein fhac"/>
    <property type="match status" value="1"/>
</dbReference>
<proteinExistence type="predicted"/>
<accession>A0ABT9D948</accession>
<keyword evidence="4 7" id="KW-1133">Transmembrane helix</keyword>
<dbReference type="GO" id="GO:0051301">
    <property type="term" value="P:cell division"/>
    <property type="evidence" value="ECO:0007669"/>
    <property type="project" value="UniProtKB-KW"/>
</dbReference>
<dbReference type="InterPro" id="IPR013685">
    <property type="entry name" value="POTRA_FtsQ_type"/>
</dbReference>
<reference evidence="10 11" key="1">
    <citation type="submission" date="2023-07" db="EMBL/GenBank/DDBJ databases">
        <title>Description of novel actinomycetes strains, isolated from tidal flat sediment.</title>
        <authorList>
            <person name="Lu C."/>
        </authorList>
    </citation>
    <scope>NUCLEOTIDE SEQUENCE [LARGE SCALE GENOMIC DNA]</scope>
    <source>
        <strain evidence="10 11">SYSU T00b441</strain>
    </source>
</reference>
<evidence type="ECO:0000256" key="6">
    <source>
        <dbReference type="SAM" id="MobiDB-lite"/>
    </source>
</evidence>
<evidence type="ECO:0000256" key="4">
    <source>
        <dbReference type="ARBA" id="ARBA00022989"/>
    </source>
</evidence>
<name>A0ABT9D948_9CELL</name>
<feature type="compositionally biased region" description="Basic and acidic residues" evidence="6">
    <location>
        <begin position="1"/>
        <end position="14"/>
    </location>
</feature>
<feature type="region of interest" description="Disordered" evidence="6">
    <location>
        <begin position="1"/>
        <end position="26"/>
    </location>
</feature>
<comment type="caution">
    <text evidence="10">The sequence shown here is derived from an EMBL/GenBank/DDBJ whole genome shotgun (WGS) entry which is preliminary data.</text>
</comment>
<sequence>MPVPRDERVPRAEPAEDAPVGVVPRKPGWQPRRPVVVSAGSAARFAERVRMRRRIRRDRVLAWSAGGAVAATLAWLLLVSPVLALDPAHVTVRVRGDRAVVDVAAVTAVLTHQAGTPLPRLDTVGLRRQVLDVPGVRAASVARAWPHGLVATVVARDPVAAVPAAKGYTLLDADGVQVGRSADPPSGLPVVSVPLGDPAAMQAVLLVLQSLPSDLAGQVTGASAKNQDAVSLTLSDGSRVEWGSADRSALKAAVVETLRGSPASKGVKVYDVSAPTLPITRS</sequence>
<feature type="transmembrane region" description="Helical" evidence="7">
    <location>
        <begin position="60"/>
        <end position="85"/>
    </location>
</feature>
<evidence type="ECO:0000256" key="2">
    <source>
        <dbReference type="ARBA" id="ARBA00022618"/>
    </source>
</evidence>
<keyword evidence="2 10" id="KW-0132">Cell division</keyword>
<keyword evidence="3 7" id="KW-0812">Transmembrane</keyword>
<evidence type="ECO:0000259" key="9">
    <source>
        <dbReference type="Pfam" id="PF08478"/>
    </source>
</evidence>
<evidence type="ECO:0000256" key="5">
    <source>
        <dbReference type="ARBA" id="ARBA00023306"/>
    </source>
</evidence>